<proteinExistence type="inferred from homology"/>
<keyword evidence="8" id="KW-0694">RNA-binding</keyword>
<keyword evidence="9" id="KW-0733">Signal recognition particle</keyword>
<evidence type="ECO:0000256" key="1">
    <source>
        <dbReference type="ARBA" id="ARBA00004240"/>
    </source>
</evidence>
<evidence type="ECO:0000256" key="3">
    <source>
        <dbReference type="ARBA" id="ARBA00004604"/>
    </source>
</evidence>
<comment type="subcellular location">
    <subcellularLocation>
        <location evidence="2">Cytoplasm</location>
    </subcellularLocation>
    <subcellularLocation>
        <location evidence="1">Endoplasmic reticulum</location>
    </subcellularLocation>
    <subcellularLocation>
        <location evidence="3">Nucleus</location>
        <location evidence="3">Nucleolus</location>
    </subcellularLocation>
</comment>
<protein>
    <recommendedName>
        <fullName evidence="12">Signal recognition particle subunit SRP68</fullName>
    </recommendedName>
    <alternativeName>
        <fullName evidence="13">Signal recognition particle 68 kDa protein</fullName>
    </alternativeName>
</protein>
<dbReference type="Proteomes" id="UP000663838">
    <property type="component" value="Unassembled WGS sequence"/>
</dbReference>
<dbReference type="PANTHER" id="PTHR12860">
    <property type="entry name" value="SIGNAL RECOGNITION PARTICLE 68 KDA PROTEIN"/>
    <property type="match status" value="1"/>
</dbReference>
<dbReference type="AlphaFoldDB" id="A0A820VPN2"/>
<evidence type="ECO:0000256" key="5">
    <source>
        <dbReference type="ARBA" id="ARBA00009352"/>
    </source>
</evidence>
<reference evidence="16" key="1">
    <citation type="submission" date="2021-02" db="EMBL/GenBank/DDBJ databases">
        <authorList>
            <person name="Nowell W R."/>
        </authorList>
    </citation>
    <scope>NUCLEOTIDE SEQUENCE</scope>
</reference>
<dbReference type="GO" id="GO:0005047">
    <property type="term" value="F:signal recognition particle binding"/>
    <property type="evidence" value="ECO:0007669"/>
    <property type="project" value="InterPro"/>
</dbReference>
<keyword evidence="7" id="KW-0256">Endoplasmic reticulum</keyword>
<evidence type="ECO:0000256" key="11">
    <source>
        <dbReference type="ARBA" id="ARBA00023274"/>
    </source>
</evidence>
<dbReference type="Gene3D" id="6.10.140.1230">
    <property type="match status" value="1"/>
</dbReference>
<evidence type="ECO:0000256" key="15">
    <source>
        <dbReference type="SAM" id="MobiDB-lite"/>
    </source>
</evidence>
<feature type="region of interest" description="Disordered" evidence="15">
    <location>
        <begin position="822"/>
        <end position="854"/>
    </location>
</feature>
<keyword evidence="6" id="KW-0963">Cytoplasm</keyword>
<feature type="coiled-coil region" evidence="14">
    <location>
        <begin position="661"/>
        <end position="702"/>
    </location>
</feature>
<keyword evidence="10" id="KW-0539">Nucleus</keyword>
<feature type="compositionally biased region" description="Polar residues" evidence="15">
    <location>
        <begin position="542"/>
        <end position="552"/>
    </location>
</feature>
<feature type="region of interest" description="Disordered" evidence="15">
    <location>
        <begin position="533"/>
        <end position="556"/>
    </location>
</feature>
<evidence type="ECO:0000256" key="6">
    <source>
        <dbReference type="ARBA" id="ARBA00022490"/>
    </source>
</evidence>
<dbReference type="FunFam" id="1.10.3450.40:FF:000001">
    <property type="entry name" value="Signal recognition particle subunit SRP68"/>
    <property type="match status" value="1"/>
</dbReference>
<dbReference type="InterPro" id="IPR026258">
    <property type="entry name" value="SRP68"/>
</dbReference>
<dbReference type="Pfam" id="PF03357">
    <property type="entry name" value="Snf7"/>
    <property type="match status" value="1"/>
</dbReference>
<dbReference type="GO" id="GO:0030942">
    <property type="term" value="F:endoplasmic reticulum signal peptide binding"/>
    <property type="evidence" value="ECO:0007669"/>
    <property type="project" value="InterPro"/>
</dbReference>
<feature type="region of interest" description="Disordered" evidence="15">
    <location>
        <begin position="1"/>
        <end position="21"/>
    </location>
</feature>
<dbReference type="InterPro" id="IPR038253">
    <property type="entry name" value="SRP68_N_sf"/>
</dbReference>
<comment type="similarity">
    <text evidence="5">Belongs to the SRP68 family.</text>
</comment>
<comment type="caution">
    <text evidence="16">The sequence shown here is derived from an EMBL/GenBank/DDBJ whole genome shotgun (WGS) entry which is preliminary data.</text>
</comment>
<comment type="similarity">
    <text evidence="4">Belongs to the SNF7 family.</text>
</comment>
<keyword evidence="11" id="KW-0687">Ribonucleoprotein</keyword>
<dbReference type="PANTHER" id="PTHR12860:SF0">
    <property type="entry name" value="SIGNAL RECOGNITION PARTICLE SUBUNIT SRP68"/>
    <property type="match status" value="1"/>
</dbReference>
<evidence type="ECO:0000256" key="13">
    <source>
        <dbReference type="ARBA" id="ARBA00083741"/>
    </source>
</evidence>
<dbReference type="GO" id="GO:0005730">
    <property type="term" value="C:nucleolus"/>
    <property type="evidence" value="ECO:0007669"/>
    <property type="project" value="UniProtKB-SubCell"/>
</dbReference>
<evidence type="ECO:0000256" key="4">
    <source>
        <dbReference type="ARBA" id="ARBA00006190"/>
    </source>
</evidence>
<sequence>MSQPTTSDNVTDTSAASTNPSAKVVPPLKLDVLRIIRLCQQQHGLRHGDYQRYRSFCSRRLRRIRKSLELTYGNHKKFQKPVITDELVAKDSRYLLLPLICSERAWAFAMQLKTEANTEPRKKFHLLSRLRKSVRHAEQLETLCNQQKTCDARTKLEVQAYTAVMNGHLKFEMQVWSDALQFYIRAQAIYDNLKTGVRSEDDKQMIDQRIDEITTNVRFCQYKTGDKSAARELRTIRNKAALDDPEMTRILDAFLNETHEQQTSSISEITWRQRKIQVTNEKVRLFFLNLQEFENELKKQDVSFDTKMSLYESFVKEAVETLQIAKDELKNDPTFKPVPASSTAAASTTRENSEKLSDNVWLYSYIAWIRLSKMTERNLAMIDNGKQQIFKTATADSEKTDAASAKKVPKPADIIRMYDLLLQFLNDILAIPALQNDKTIQSDVAFQTIVYKACRSFYITISFIQLKRFKESAAFVVKTETYMEQAKTIVNSGQQLKSSEINYQSLLNEFIFIQSKLDEVKYEIQTSATSTPLGNASPKVGATQQTADQTISPEEQKELEKKPLIDRLDTYFEDSSLTNKSRLNIVSLPPPFKPIPCKPVLFDLALNHLTLPSLDDKVQTKRQATTALTDKGQQQQQAGLTSYMGGIFGRKPQRSSKQPAITEQDRAVLQLKQQRDLLNQNRRRIENQIERGREVAKQLLKNGQQDRALLLLRKKKMLEMQLYKTEGILENVEQMTHELEFAQVQATVVSSLRQGTDALKKMNELLKIDDIEKLMEDSREAIEYQNEVSNLLAGGLNRVDEENIEAELEELIHAEEAREINRLPDVPENRQREHARRPVVSPTRAHQRVLTEAD</sequence>
<evidence type="ECO:0000256" key="8">
    <source>
        <dbReference type="ARBA" id="ARBA00022884"/>
    </source>
</evidence>
<dbReference type="Gene3D" id="1.10.3450.40">
    <property type="entry name" value="Signal recognition particle, SRP68 subunit, RNA-binding domain"/>
    <property type="match status" value="1"/>
</dbReference>
<feature type="compositionally biased region" description="Basic and acidic residues" evidence="15">
    <location>
        <begin position="822"/>
        <end position="832"/>
    </location>
</feature>
<evidence type="ECO:0000313" key="17">
    <source>
        <dbReference type="Proteomes" id="UP000663838"/>
    </source>
</evidence>
<evidence type="ECO:0000256" key="7">
    <source>
        <dbReference type="ARBA" id="ARBA00022824"/>
    </source>
</evidence>
<evidence type="ECO:0000256" key="9">
    <source>
        <dbReference type="ARBA" id="ARBA00023135"/>
    </source>
</evidence>
<dbReference type="GO" id="GO:0005783">
    <property type="term" value="C:endoplasmic reticulum"/>
    <property type="evidence" value="ECO:0007669"/>
    <property type="project" value="UniProtKB-SubCell"/>
</dbReference>
<gene>
    <name evidence="16" type="ORF">TOA249_LOCUS3675</name>
</gene>
<dbReference type="Pfam" id="PF16969">
    <property type="entry name" value="SRP68"/>
    <property type="match status" value="1"/>
</dbReference>
<evidence type="ECO:0000313" key="16">
    <source>
        <dbReference type="EMBL" id="CAF4503878.1"/>
    </source>
</evidence>
<dbReference type="GO" id="GO:0008312">
    <property type="term" value="F:7S RNA binding"/>
    <property type="evidence" value="ECO:0007669"/>
    <property type="project" value="InterPro"/>
</dbReference>
<organism evidence="16 17">
    <name type="scientific">Rotaria socialis</name>
    <dbReference type="NCBI Taxonomy" id="392032"/>
    <lineage>
        <taxon>Eukaryota</taxon>
        <taxon>Metazoa</taxon>
        <taxon>Spiralia</taxon>
        <taxon>Gnathifera</taxon>
        <taxon>Rotifera</taxon>
        <taxon>Eurotatoria</taxon>
        <taxon>Bdelloidea</taxon>
        <taxon>Philodinida</taxon>
        <taxon>Philodinidae</taxon>
        <taxon>Rotaria</taxon>
    </lineage>
</organism>
<dbReference type="InterPro" id="IPR005024">
    <property type="entry name" value="Snf7_fam"/>
</dbReference>
<evidence type="ECO:0000256" key="2">
    <source>
        <dbReference type="ARBA" id="ARBA00004496"/>
    </source>
</evidence>
<dbReference type="GO" id="GO:0005786">
    <property type="term" value="C:signal recognition particle, endoplasmic reticulum targeting"/>
    <property type="evidence" value="ECO:0007669"/>
    <property type="project" value="UniProtKB-KW"/>
</dbReference>
<dbReference type="GO" id="GO:0007034">
    <property type="term" value="P:vacuolar transport"/>
    <property type="evidence" value="ECO:0007669"/>
    <property type="project" value="InterPro"/>
</dbReference>
<evidence type="ECO:0000256" key="10">
    <source>
        <dbReference type="ARBA" id="ARBA00023242"/>
    </source>
</evidence>
<keyword evidence="14" id="KW-0175">Coiled coil</keyword>
<dbReference type="GO" id="GO:0005829">
    <property type="term" value="C:cytosol"/>
    <property type="evidence" value="ECO:0007669"/>
    <property type="project" value="UniProtKB-ARBA"/>
</dbReference>
<dbReference type="EMBL" id="CAJOBS010000132">
    <property type="protein sequence ID" value="CAF4503878.1"/>
    <property type="molecule type" value="Genomic_DNA"/>
</dbReference>
<dbReference type="InterPro" id="IPR034652">
    <property type="entry name" value="SRP68-RBD"/>
</dbReference>
<dbReference type="GO" id="GO:0006614">
    <property type="term" value="P:SRP-dependent cotranslational protein targeting to membrane"/>
    <property type="evidence" value="ECO:0007669"/>
    <property type="project" value="InterPro"/>
</dbReference>
<evidence type="ECO:0000256" key="12">
    <source>
        <dbReference type="ARBA" id="ARBA00029498"/>
    </source>
</evidence>
<evidence type="ECO:0000256" key="14">
    <source>
        <dbReference type="SAM" id="Coils"/>
    </source>
</evidence>
<accession>A0A820VPN2</accession>
<dbReference type="CDD" id="cd15481">
    <property type="entry name" value="SRP68-RBD"/>
    <property type="match status" value="1"/>
</dbReference>
<name>A0A820VPN2_9BILA</name>